<evidence type="ECO:0000256" key="6">
    <source>
        <dbReference type="SAM" id="MobiDB-lite"/>
    </source>
</evidence>
<keyword evidence="5" id="KW-0067">ATP-binding</keyword>
<organism evidence="8 9">
    <name type="scientific">Rhizophagus irregularis</name>
    <dbReference type="NCBI Taxonomy" id="588596"/>
    <lineage>
        <taxon>Eukaryota</taxon>
        <taxon>Fungi</taxon>
        <taxon>Fungi incertae sedis</taxon>
        <taxon>Mucoromycota</taxon>
        <taxon>Glomeromycotina</taxon>
        <taxon>Glomeromycetes</taxon>
        <taxon>Glomerales</taxon>
        <taxon>Glomeraceae</taxon>
        <taxon>Rhizophagus</taxon>
    </lineage>
</organism>
<feature type="region of interest" description="Disordered" evidence="6">
    <location>
        <begin position="611"/>
        <end position="634"/>
    </location>
</feature>
<dbReference type="InterPro" id="IPR011009">
    <property type="entry name" value="Kinase-like_dom_sf"/>
</dbReference>
<keyword evidence="4" id="KW-0418">Kinase</keyword>
<dbReference type="Pfam" id="PF07714">
    <property type="entry name" value="PK_Tyr_Ser-Thr"/>
    <property type="match status" value="1"/>
</dbReference>
<keyword evidence="1" id="KW-0723">Serine/threonine-protein kinase</keyword>
<gene>
    <name evidence="8" type="ORF">RhiirA4_468582</name>
</gene>
<accession>A0A2I1GY88</accession>
<dbReference type="VEuPathDB" id="FungiDB:RhiirA1_531153"/>
<dbReference type="VEuPathDB" id="FungiDB:RhiirA1_538958"/>
<dbReference type="InterPro" id="IPR000719">
    <property type="entry name" value="Prot_kinase_dom"/>
</dbReference>
<name>A0A2I1GY88_9GLOM</name>
<evidence type="ECO:0000256" key="5">
    <source>
        <dbReference type="ARBA" id="ARBA00022840"/>
    </source>
</evidence>
<evidence type="ECO:0000256" key="3">
    <source>
        <dbReference type="ARBA" id="ARBA00022741"/>
    </source>
</evidence>
<keyword evidence="9" id="KW-1185">Reference proteome</keyword>
<evidence type="ECO:0000313" key="8">
    <source>
        <dbReference type="EMBL" id="PKY51504.1"/>
    </source>
</evidence>
<feature type="domain" description="Protein kinase" evidence="7">
    <location>
        <begin position="303"/>
        <end position="558"/>
    </location>
</feature>
<reference evidence="8 9" key="1">
    <citation type="submission" date="2015-10" db="EMBL/GenBank/DDBJ databases">
        <title>Genome analyses suggest a sexual origin of heterokaryosis in a supposedly ancient asexual fungus.</title>
        <authorList>
            <person name="Ropars J."/>
            <person name="Sedzielewska K."/>
            <person name="Noel J."/>
            <person name="Charron P."/>
            <person name="Farinelli L."/>
            <person name="Marton T."/>
            <person name="Kruger M."/>
            <person name="Pelin A."/>
            <person name="Brachmann A."/>
            <person name="Corradi N."/>
        </authorList>
    </citation>
    <scope>NUCLEOTIDE SEQUENCE [LARGE SCALE GENOMIC DNA]</scope>
    <source>
        <strain evidence="8 9">A4</strain>
    </source>
</reference>
<evidence type="ECO:0000256" key="4">
    <source>
        <dbReference type="ARBA" id="ARBA00022777"/>
    </source>
</evidence>
<dbReference type="GO" id="GO:0005524">
    <property type="term" value="F:ATP binding"/>
    <property type="evidence" value="ECO:0007669"/>
    <property type="project" value="UniProtKB-KW"/>
</dbReference>
<sequence length="1412" mass="163185">MELTHETYFDPTPKLKSSPVPIFFLPFNNEKLNCILTPLFIRLCESIFVFITFVTNNAIIKSRVDNNEYFDVNIITNNTPCNKHESTRDINFTTRNIQEWCEVCSEISYFKNYYVQVNTKIQHIFMEKDCKLCGKSIDEISYGFKMCSNCYLIHSGWIKSIFDTTVPILCLPWWDASNKSKACNHNLKFLTDCQKWCSSCFIVYVGCRYCLTTNIIFGITNQTKCRKCKRVSDICIDFINMCGGNSIIAEYLISMKTNNQSYNKIACYMNKGLDPLNVYTFIECELKDICSKKTIEWIPYSKIDNLEIIAEGGLGTIYKATWSNNFVAVKRFSNSKDISRHFLNEINSLHRCYNTAFIVKYYGITQDPDSQIKDYMLIMEYASDGNLHNYLRENFTNIKWTTKLAILCQISDGLKTIHNENFVHRNFHSGNILSLKGHKKWVIGDLGLSRPANNSSDNEIYGVIPYVAPEIFGGDVFSKKSDVYSFGMIMWELTTGCKPFVNTEHDINLISQIIVGKRPEITFDTPECFANLMKSCWDSNPFERPSIRKIRETVDDWYKKRNKTERLFIEAEERRSILIRSGQLGPQFTEKHPGAIYTSIPRFADLLEPKSSLRSPYPESDDIKPSPISYSTSLNLRSSQSSHLNIPNNNDSKNDLTINPKSQLETVSFDQQSSHHEIPVVKSLPSWQSPSIPKLITNNQQVIQQLKLTHGLFLNGYNVQPSKKAIVKENGKLDMSLYNGQPIVYTNINDPASFVNLLSFNSDKNNFSNTLQPSDLCINFPIAEITYNSNLSESFSKCSDNDENLYKLHGHFFARKILVGGKLIIKELNLATLTQIDLFKSYIIWTYNSAKYNLENQINDLPVCYYLPRIITLDGMVLDTPGKVSKWLNDLYQNNMFDIISYKDLIPIAQLKNNILSEENFEEKQPGVANFKEKLSLKEWVGDVIYINLLRWIKEFHLLQGIIITKFYKMEISKKIAASFIKLPIKSIKDLSSSPFINIIQPNDSSYSDYNFLIKFEQYEIHINVDHIKSSTEFEQAINNALNNMKPFKALYDVFDEYGHVFPQKIILGRSFKRNITKSYDIFNRINLKSESLELYLDKLNISYLLTRRGNIIDKHELLDLVQNLNDDLEIIELDNIISLYKILDKEQQEKIDNIIAKYKQDNHECIMTGVTDLKDLDNNNTEHYKRINIQPSLDNENYEVIGSIISEKNNLKLKEEFLLKFGLYDFNGFSVMIKTLKKAHIKIEECYILWMIIGIPSKLSVLSPKNQDLQIKYKESVALQPNQLKIKMPIPLSQGYIMSVNAHQTIDLKLDEWSESCIRFQITCNNSNISDSNSFIISNNDSDTQQKLENNTSTNIETVVNSIDCNICILRSDYKTFRIDNGDEEYPLDLIGYKLSEENFNKNLTFSDEWK</sequence>
<dbReference type="VEuPathDB" id="FungiDB:RhiirFUN_017003"/>
<dbReference type="PROSITE" id="PS50011">
    <property type="entry name" value="PROTEIN_KINASE_DOM"/>
    <property type="match status" value="1"/>
</dbReference>
<protein>
    <recommendedName>
        <fullName evidence="7">Protein kinase domain-containing protein</fullName>
    </recommendedName>
</protein>
<dbReference type="GO" id="GO:0006955">
    <property type="term" value="P:immune response"/>
    <property type="evidence" value="ECO:0007669"/>
    <property type="project" value="TreeGrafter"/>
</dbReference>
<dbReference type="VEuPathDB" id="FungiDB:FUN_014195"/>
<evidence type="ECO:0000313" key="9">
    <source>
        <dbReference type="Proteomes" id="UP000234323"/>
    </source>
</evidence>
<evidence type="ECO:0000256" key="2">
    <source>
        <dbReference type="ARBA" id="ARBA00022679"/>
    </source>
</evidence>
<dbReference type="PANTHER" id="PTHR46716">
    <property type="entry name" value="MITOGEN-ACTIVATED PROTEIN KINASE KINASE KINASE 7"/>
    <property type="match status" value="1"/>
</dbReference>
<dbReference type="SUPFAM" id="SSF56112">
    <property type="entry name" value="Protein kinase-like (PK-like)"/>
    <property type="match status" value="1"/>
</dbReference>
<dbReference type="GO" id="GO:0004709">
    <property type="term" value="F:MAP kinase kinase kinase activity"/>
    <property type="evidence" value="ECO:0007669"/>
    <property type="project" value="TreeGrafter"/>
</dbReference>
<dbReference type="Proteomes" id="UP000234323">
    <property type="component" value="Unassembled WGS sequence"/>
</dbReference>
<dbReference type="PRINTS" id="PR00109">
    <property type="entry name" value="TYRKINASE"/>
</dbReference>
<keyword evidence="2" id="KW-0808">Transferase</keyword>
<dbReference type="Gene3D" id="1.10.510.10">
    <property type="entry name" value="Transferase(Phosphotransferase) domain 1"/>
    <property type="match status" value="1"/>
</dbReference>
<dbReference type="PANTHER" id="PTHR46716:SF1">
    <property type="entry name" value="MITOGEN-ACTIVATED PROTEIN KINASE KINASE KINASE 7"/>
    <property type="match status" value="1"/>
</dbReference>
<proteinExistence type="predicted"/>
<dbReference type="VEuPathDB" id="FungiDB:RhiirFUN_016898"/>
<dbReference type="GO" id="GO:0007254">
    <property type="term" value="P:JNK cascade"/>
    <property type="evidence" value="ECO:0007669"/>
    <property type="project" value="TreeGrafter"/>
</dbReference>
<evidence type="ECO:0000259" key="7">
    <source>
        <dbReference type="PROSITE" id="PS50011"/>
    </source>
</evidence>
<keyword evidence="3" id="KW-0547">Nucleotide-binding</keyword>
<dbReference type="InterPro" id="IPR001245">
    <property type="entry name" value="Ser-Thr/Tyr_kinase_cat_dom"/>
</dbReference>
<comment type="caution">
    <text evidence="8">The sequence shown here is derived from an EMBL/GenBank/DDBJ whole genome shotgun (WGS) entry which is preliminary data.</text>
</comment>
<dbReference type="EMBL" id="LLXI01001034">
    <property type="protein sequence ID" value="PKY51504.1"/>
    <property type="molecule type" value="Genomic_DNA"/>
</dbReference>
<evidence type="ECO:0000256" key="1">
    <source>
        <dbReference type="ARBA" id="ARBA00022527"/>
    </source>
</evidence>
<dbReference type="VEuPathDB" id="FungiDB:FUN_021047"/>